<organism evidence="1 2">
    <name type="scientific">Mycobacteroides abscessus</name>
    <dbReference type="NCBI Taxonomy" id="36809"/>
    <lineage>
        <taxon>Bacteria</taxon>
        <taxon>Bacillati</taxon>
        <taxon>Actinomycetota</taxon>
        <taxon>Actinomycetes</taxon>
        <taxon>Mycobacteriales</taxon>
        <taxon>Mycobacteriaceae</taxon>
        <taxon>Mycobacteroides</taxon>
    </lineage>
</organism>
<evidence type="ECO:0000313" key="1">
    <source>
        <dbReference type="EMBL" id="CPV39692.1"/>
    </source>
</evidence>
<sequence>MADELSLRTRIQLWAVRKEYWLARTLLPKVYSNDALICFNSHAFLDDPDFQRAYERGVRALGGTDWYQWHWRGHVGLLAAASANKVKGDFVECGVSYGFLSSAIMEYLDWDRLGKTFYLLDTFAGLDPRFVSAGERNAGALEKSDKLVKNGMYVSSVDSVKANFAQWKNQRVIVGAVPETLAEVDTDAVAFLHIDMNCAPPEVETLRYFWPRLSPGAFVLLDDYANRGRDEQRIAMDDVARELGVSVVALPTGQGLIIKPPQ</sequence>
<keyword evidence="1" id="KW-0808">Transferase</keyword>
<gene>
    <name evidence="1" type="ORF">ERS075579_01075</name>
</gene>
<protein>
    <submittedName>
        <fullName evidence="1">Methyltransferase MtfD</fullName>
    </submittedName>
</protein>
<dbReference type="AlphaFoldDB" id="A0A0U0ZHG7"/>
<dbReference type="InterPro" id="IPR029063">
    <property type="entry name" value="SAM-dependent_MTases_sf"/>
</dbReference>
<dbReference type="Pfam" id="PF05711">
    <property type="entry name" value="TylF"/>
    <property type="match status" value="1"/>
</dbReference>
<accession>A0A0U0ZHG7</accession>
<dbReference type="InterPro" id="IPR008884">
    <property type="entry name" value="TylF_MeTrfase"/>
</dbReference>
<dbReference type="Proteomes" id="UP000045782">
    <property type="component" value="Unassembled WGS sequence"/>
</dbReference>
<dbReference type="GO" id="GO:0032259">
    <property type="term" value="P:methylation"/>
    <property type="evidence" value="ECO:0007669"/>
    <property type="project" value="UniProtKB-KW"/>
</dbReference>
<dbReference type="PANTHER" id="PTHR40036:SF1">
    <property type="entry name" value="MACROCIN O-METHYLTRANSFERASE"/>
    <property type="match status" value="1"/>
</dbReference>
<dbReference type="RefSeq" id="WP_052618893.1">
    <property type="nucleotide sequence ID" value="NZ_CSWP01000002.1"/>
</dbReference>
<name>A0A0U0ZHG7_9MYCO</name>
<evidence type="ECO:0000313" key="2">
    <source>
        <dbReference type="Proteomes" id="UP000045782"/>
    </source>
</evidence>
<proteinExistence type="predicted"/>
<dbReference type="GO" id="GO:0008168">
    <property type="term" value="F:methyltransferase activity"/>
    <property type="evidence" value="ECO:0007669"/>
    <property type="project" value="UniProtKB-KW"/>
</dbReference>
<dbReference type="EMBL" id="CSWP01000002">
    <property type="protein sequence ID" value="CPV39692.1"/>
    <property type="molecule type" value="Genomic_DNA"/>
</dbReference>
<reference evidence="1 2" key="1">
    <citation type="submission" date="2015-03" db="EMBL/GenBank/DDBJ databases">
        <authorList>
            <person name="Murphy D."/>
        </authorList>
    </citation>
    <scope>NUCLEOTIDE SEQUENCE [LARGE SCALE GENOMIC DNA]</scope>
    <source>
        <strain evidence="1 2">PAP088</strain>
    </source>
</reference>
<dbReference type="PANTHER" id="PTHR40036">
    <property type="entry name" value="MACROCIN O-METHYLTRANSFERASE"/>
    <property type="match status" value="1"/>
</dbReference>
<keyword evidence="1" id="KW-0489">Methyltransferase</keyword>
<dbReference type="Gene3D" id="3.40.50.150">
    <property type="entry name" value="Vaccinia Virus protein VP39"/>
    <property type="match status" value="1"/>
</dbReference>